<gene>
    <name evidence="1" type="ORF">L6452_19947</name>
</gene>
<evidence type="ECO:0000313" key="2">
    <source>
        <dbReference type="Proteomes" id="UP001055879"/>
    </source>
</evidence>
<comment type="caution">
    <text evidence="1">The sequence shown here is derived from an EMBL/GenBank/DDBJ whole genome shotgun (WGS) entry which is preliminary data.</text>
</comment>
<reference evidence="1 2" key="2">
    <citation type="journal article" date="2022" name="Mol. Ecol. Resour.">
        <title>The genomes of chicory, endive, great burdock and yacon provide insights into Asteraceae paleo-polyploidization history and plant inulin production.</title>
        <authorList>
            <person name="Fan W."/>
            <person name="Wang S."/>
            <person name="Wang H."/>
            <person name="Wang A."/>
            <person name="Jiang F."/>
            <person name="Liu H."/>
            <person name="Zhao H."/>
            <person name="Xu D."/>
            <person name="Zhang Y."/>
        </authorList>
    </citation>
    <scope>NUCLEOTIDE SEQUENCE [LARGE SCALE GENOMIC DNA]</scope>
    <source>
        <strain evidence="2">cv. Niubang</strain>
    </source>
</reference>
<evidence type="ECO:0000313" key="1">
    <source>
        <dbReference type="EMBL" id="KAI3719057.1"/>
    </source>
</evidence>
<organism evidence="1 2">
    <name type="scientific">Arctium lappa</name>
    <name type="common">Greater burdock</name>
    <name type="synonym">Lappa major</name>
    <dbReference type="NCBI Taxonomy" id="4217"/>
    <lineage>
        <taxon>Eukaryota</taxon>
        <taxon>Viridiplantae</taxon>
        <taxon>Streptophyta</taxon>
        <taxon>Embryophyta</taxon>
        <taxon>Tracheophyta</taxon>
        <taxon>Spermatophyta</taxon>
        <taxon>Magnoliopsida</taxon>
        <taxon>eudicotyledons</taxon>
        <taxon>Gunneridae</taxon>
        <taxon>Pentapetalae</taxon>
        <taxon>asterids</taxon>
        <taxon>campanulids</taxon>
        <taxon>Asterales</taxon>
        <taxon>Asteraceae</taxon>
        <taxon>Carduoideae</taxon>
        <taxon>Cardueae</taxon>
        <taxon>Arctiinae</taxon>
        <taxon>Arctium</taxon>
    </lineage>
</organism>
<proteinExistence type="predicted"/>
<sequence length="269" mass="30291">MSSSSRANILGSPDDVVEEVIPLVTPSSFPLSTTDKDIVNDGGVHHNPQFQVAIDYARGDGTSLKEQDLGSMSTTKRKSCNRCKWVYKAKDDNQFKARLVAKGFTQRKGMEYDDIFSPMVRHTSIRVLLAIVAMDDLELEQLDVKTAFLHGGLEETIYMKQPEGFISEGKPDYVYDMLIACKDTSEIKWLKDKLKSEFEMKDLGPAQKVLGREIVRDRKSSTLRLTQQDYIQKILNPFNFDGAKTSSTLLSKHIRITSDDCPKNDKGKA</sequence>
<accession>A0ACB9B9H1</accession>
<dbReference type="Proteomes" id="UP001055879">
    <property type="component" value="Linkage Group LG06"/>
</dbReference>
<reference evidence="2" key="1">
    <citation type="journal article" date="2022" name="Mol. Ecol. Resour.">
        <title>The genomes of chicory, endive, great burdock and yacon provide insights into Asteraceae palaeo-polyploidization history and plant inulin production.</title>
        <authorList>
            <person name="Fan W."/>
            <person name="Wang S."/>
            <person name="Wang H."/>
            <person name="Wang A."/>
            <person name="Jiang F."/>
            <person name="Liu H."/>
            <person name="Zhao H."/>
            <person name="Xu D."/>
            <person name="Zhang Y."/>
        </authorList>
    </citation>
    <scope>NUCLEOTIDE SEQUENCE [LARGE SCALE GENOMIC DNA]</scope>
    <source>
        <strain evidence="2">cv. Niubang</strain>
    </source>
</reference>
<name>A0ACB9B9H1_ARCLA</name>
<keyword evidence="2" id="KW-1185">Reference proteome</keyword>
<dbReference type="EMBL" id="CM042052">
    <property type="protein sequence ID" value="KAI3719057.1"/>
    <property type="molecule type" value="Genomic_DNA"/>
</dbReference>
<protein>
    <submittedName>
        <fullName evidence="1">Uncharacterized protein</fullName>
    </submittedName>
</protein>